<evidence type="ECO:0000313" key="3">
    <source>
        <dbReference type="EMBL" id="GGD01797.1"/>
    </source>
</evidence>
<feature type="region of interest" description="Disordered" evidence="2">
    <location>
        <begin position="943"/>
        <end position="970"/>
    </location>
</feature>
<dbReference type="RefSeq" id="WP_088271831.1">
    <property type="nucleotide sequence ID" value="NZ_BMKI01000012.1"/>
</dbReference>
<sequence>MEKSSTINVQNVQKEWLKKYVEIGKQQLQKSIEAQNYLKRNIFSRISNRQEIRENEEYINSLSGALSGVENQQELYLHKPIELKAPSRLEEPLLRDMVQLINEKYNEKIQGCIENVTLENFEKTYREYRGYELDLSNMNTADYRANQTFPSLTKQLSPDRWEVFILETEYGFDQWEGDFYALPTTKDYPDKYVMAYLENQNLFHETGDIRNSNEAEAIRRTFSYDTLKKINEFVDEGINDYKTKVSRFSPFDFDVNPIFKEIDRLKDYLKIPNQSLVLQENKEKKDRFVAIYDSLPKEEQVYLNTYNDFQRELLSNEYSDTVEGRSYEKRDLLEEQASQLNAEQLEKLKEMYREYISTNVNGAEPDQLHMDSFSGVIEEWKELQVADQDSLVNTLSQLTMNQQEYLEKLYLQVSLKQNISELEEKMRYEIGEKNFYERDQQFEAVEEMDSSIGLIQKAIDSRENLLSETIKTTEQLEKKLKEGEREEVEFIAKNVDNSEYKSAVKALQKQEMEGKELKVTPTVYSLGGTLKMFLQGNEYQKTDNVIEIKDLHISETGQGSGILGKIHNLTQEEAIQTLNFPFSQEFTDKYLSIGDSFSLGDPEPLFEVESFTEALRIIDQSGESLRAHLYEDIIGNFEEAGRTDIVEILKANSLEETNEQLFDKKLENLEQIQEALNTVNESNDQHSDEIDIKKIAEEKARQNLERAETINFEKHNRFLDFYNELTPDEKNFVKALNDKELETYFMHEDFILYETDGTKSEQYEKVAAEFPKERVMELESQYHSTVGSSFNWTDKETTIHDVYSIIGHHPETTFTYQEQVELDPSKFIESEEALHKETKKNVAEEKQQSGSLLFEKEEVIDLYAKFLQGESLTYDERSKIVAYDQKNNSFEQMQYRLEAIDTVHDANPEINLSIQEEALCQTRGEQEQMSVLISAEYYQQSISEKSVQNQEEKERKEQKKEKEMVQQVMM</sequence>
<name>A0ABQ1PR98_9ENTE</name>
<keyword evidence="4" id="KW-1185">Reference proteome</keyword>
<proteinExistence type="predicted"/>
<protein>
    <recommendedName>
        <fullName evidence="5">Large polyvalent protein associated domain-containing protein</fullName>
    </recommendedName>
</protein>
<reference evidence="4" key="1">
    <citation type="journal article" date="2019" name="Int. J. Syst. Evol. Microbiol.">
        <title>The Global Catalogue of Microorganisms (GCM) 10K type strain sequencing project: providing services to taxonomists for standard genome sequencing and annotation.</title>
        <authorList>
            <consortium name="The Broad Institute Genomics Platform"/>
            <consortium name="The Broad Institute Genome Sequencing Center for Infectious Disease"/>
            <person name="Wu L."/>
            <person name="Ma J."/>
        </authorList>
    </citation>
    <scope>NUCLEOTIDE SEQUENCE [LARGE SCALE GENOMIC DNA]</scope>
    <source>
        <strain evidence="4">CGMCC 1.15942</strain>
    </source>
</reference>
<evidence type="ECO:0000313" key="4">
    <source>
        <dbReference type="Proteomes" id="UP000630615"/>
    </source>
</evidence>
<comment type="caution">
    <text evidence="3">The sequence shown here is derived from an EMBL/GenBank/DDBJ whole genome shotgun (WGS) entry which is preliminary data.</text>
</comment>
<evidence type="ECO:0000256" key="1">
    <source>
        <dbReference type="SAM" id="Coils"/>
    </source>
</evidence>
<feature type="coiled-coil region" evidence="1">
    <location>
        <begin position="662"/>
        <end position="689"/>
    </location>
</feature>
<accession>A0ABQ1PR98</accession>
<dbReference type="EMBL" id="BMKI01000012">
    <property type="protein sequence ID" value="GGD01797.1"/>
    <property type="molecule type" value="Genomic_DNA"/>
</dbReference>
<evidence type="ECO:0008006" key="5">
    <source>
        <dbReference type="Google" id="ProtNLM"/>
    </source>
</evidence>
<organism evidence="3 4">
    <name type="scientific">Enterococcus wangshanyuanii</name>
    <dbReference type="NCBI Taxonomy" id="2005703"/>
    <lineage>
        <taxon>Bacteria</taxon>
        <taxon>Bacillati</taxon>
        <taxon>Bacillota</taxon>
        <taxon>Bacilli</taxon>
        <taxon>Lactobacillales</taxon>
        <taxon>Enterococcaceae</taxon>
        <taxon>Enterococcus</taxon>
    </lineage>
</organism>
<evidence type="ECO:0000256" key="2">
    <source>
        <dbReference type="SAM" id="MobiDB-lite"/>
    </source>
</evidence>
<keyword evidence="1" id="KW-0175">Coiled coil</keyword>
<dbReference type="Proteomes" id="UP000630615">
    <property type="component" value="Unassembled WGS sequence"/>
</dbReference>
<gene>
    <name evidence="3" type="ORF">GCM10011573_34140</name>
</gene>
<feature type="compositionally biased region" description="Basic and acidic residues" evidence="2">
    <location>
        <begin position="950"/>
        <end position="964"/>
    </location>
</feature>